<evidence type="ECO:0000256" key="3">
    <source>
        <dbReference type="ARBA" id="ARBA00035804"/>
    </source>
</evidence>
<dbReference type="InterPro" id="IPR013830">
    <property type="entry name" value="SGNH_hydro"/>
</dbReference>
<evidence type="ECO:0000256" key="2">
    <source>
        <dbReference type="ARBA" id="ARBA00023721"/>
    </source>
</evidence>
<dbReference type="Proteomes" id="UP001279410">
    <property type="component" value="Unassembled WGS sequence"/>
</dbReference>
<evidence type="ECO:0000313" key="6">
    <source>
        <dbReference type="EMBL" id="GLD74074.1"/>
    </source>
</evidence>
<dbReference type="InterPro" id="IPR036514">
    <property type="entry name" value="SGNH_hydro_sf"/>
</dbReference>
<sequence length="143" mass="16377">MRWSGVFHRFYEELSTQRPPDILLVHAGGNNLGLMSDQELALDIKRDILQLHQHFPSMTIAYSCINERKVWRNGPPGKINRDRKTVNTLVRNAVGNFGGVVIEHPLLRFFNNSLFLPDGVHFTEEGNRIFLSNIQAALKKILQ</sequence>
<comment type="caution">
    <text evidence="6">The sequence shown here is derived from an EMBL/GenBank/DDBJ whole genome shotgun (WGS) entry which is preliminary data.</text>
</comment>
<evidence type="ECO:0000256" key="1">
    <source>
        <dbReference type="ARBA" id="ARBA00013201"/>
    </source>
</evidence>
<dbReference type="AlphaFoldDB" id="A0AAD3NN42"/>
<organism evidence="6 7">
    <name type="scientific">Lates japonicus</name>
    <name type="common">Japanese lates</name>
    <dbReference type="NCBI Taxonomy" id="270547"/>
    <lineage>
        <taxon>Eukaryota</taxon>
        <taxon>Metazoa</taxon>
        <taxon>Chordata</taxon>
        <taxon>Craniata</taxon>
        <taxon>Vertebrata</taxon>
        <taxon>Euteleostomi</taxon>
        <taxon>Actinopterygii</taxon>
        <taxon>Neopterygii</taxon>
        <taxon>Teleostei</taxon>
        <taxon>Neoteleostei</taxon>
        <taxon>Acanthomorphata</taxon>
        <taxon>Carangaria</taxon>
        <taxon>Carangaria incertae sedis</taxon>
        <taxon>Centropomidae</taxon>
        <taxon>Lates</taxon>
    </lineage>
</organism>
<feature type="domain" description="SGNH hydrolase-type esterase" evidence="5">
    <location>
        <begin position="11"/>
        <end position="129"/>
    </location>
</feature>
<proteinExistence type="predicted"/>
<evidence type="ECO:0000259" key="5">
    <source>
        <dbReference type="Pfam" id="PF13472"/>
    </source>
</evidence>
<dbReference type="EC" id="3.1.1.47" evidence="1"/>
<name>A0AAD3NN42_LATJO</name>
<keyword evidence="7" id="KW-1185">Reference proteome</keyword>
<dbReference type="Pfam" id="PF13472">
    <property type="entry name" value="Lipase_GDSL_2"/>
    <property type="match status" value="1"/>
</dbReference>
<dbReference type="SUPFAM" id="SSF52266">
    <property type="entry name" value="SGNH hydrolase"/>
    <property type="match status" value="1"/>
</dbReference>
<comment type="catalytic activity">
    <reaction evidence="3">
        <text>1-O-hexadecyl-2-acetyl-sn-glycero-3-phosphate + H2O = 1-O-hexadecyl-sn-glycero-3-phosphate + acetate + H(+)</text>
        <dbReference type="Rhea" id="RHEA:41704"/>
        <dbReference type="ChEBI" id="CHEBI:15377"/>
        <dbReference type="ChEBI" id="CHEBI:15378"/>
        <dbReference type="ChEBI" id="CHEBI:30089"/>
        <dbReference type="ChEBI" id="CHEBI:77580"/>
        <dbReference type="ChEBI" id="CHEBI:78385"/>
    </reaction>
    <physiologicalReaction direction="left-to-right" evidence="3">
        <dbReference type="Rhea" id="RHEA:41705"/>
    </physiologicalReaction>
</comment>
<evidence type="ECO:0000313" key="7">
    <source>
        <dbReference type="Proteomes" id="UP001279410"/>
    </source>
</evidence>
<evidence type="ECO:0000256" key="4">
    <source>
        <dbReference type="ARBA" id="ARBA00048078"/>
    </source>
</evidence>
<accession>A0AAD3NN42</accession>
<reference evidence="6" key="1">
    <citation type="submission" date="2022-08" db="EMBL/GenBank/DDBJ databases">
        <title>Genome sequencing of akame (Lates japonicus).</title>
        <authorList>
            <person name="Hashiguchi Y."/>
            <person name="Takahashi H."/>
        </authorList>
    </citation>
    <scope>NUCLEOTIDE SEQUENCE</scope>
    <source>
        <strain evidence="6">Kochi</strain>
    </source>
</reference>
<comment type="catalytic activity">
    <reaction evidence="4">
        <text>a 1-O-alkyl-2-acetyl-sn-glycero-3-phosphocholine + H2O = a 1-O-alkyl-sn-glycero-3-phosphocholine + acetate + H(+)</text>
        <dbReference type="Rhea" id="RHEA:17777"/>
        <dbReference type="ChEBI" id="CHEBI:15377"/>
        <dbReference type="ChEBI" id="CHEBI:15378"/>
        <dbReference type="ChEBI" id="CHEBI:30089"/>
        <dbReference type="ChEBI" id="CHEBI:30909"/>
        <dbReference type="ChEBI" id="CHEBI:36707"/>
        <dbReference type="EC" id="3.1.1.47"/>
    </reaction>
    <physiologicalReaction direction="left-to-right" evidence="4">
        <dbReference type="Rhea" id="RHEA:17778"/>
    </physiologicalReaction>
</comment>
<comment type="catalytic activity">
    <reaction evidence="2">
        <text>1-O-hexadecyl-2-acetyl-sn-glycero-3-phosphocholine + H2O = 1-O-hexadecyl-sn-glycero-3-phosphocholine + acetate + H(+)</text>
        <dbReference type="Rhea" id="RHEA:40479"/>
        <dbReference type="ChEBI" id="CHEBI:15377"/>
        <dbReference type="ChEBI" id="CHEBI:15378"/>
        <dbReference type="ChEBI" id="CHEBI:30089"/>
        <dbReference type="ChEBI" id="CHEBI:44811"/>
        <dbReference type="ChEBI" id="CHEBI:64496"/>
    </reaction>
    <physiologicalReaction direction="left-to-right" evidence="2">
        <dbReference type="Rhea" id="RHEA:40480"/>
    </physiologicalReaction>
</comment>
<protein>
    <recommendedName>
        <fullName evidence="1">1-alkyl-2-acetylglycerophosphocholine esterase</fullName>
        <ecNumber evidence="1">3.1.1.47</ecNumber>
    </recommendedName>
</protein>
<gene>
    <name evidence="6" type="ORF">AKAME5_002540100</name>
</gene>
<dbReference type="EMBL" id="BRZM01001984">
    <property type="protein sequence ID" value="GLD74074.1"/>
    <property type="molecule type" value="Genomic_DNA"/>
</dbReference>
<dbReference type="Gene3D" id="3.40.50.1110">
    <property type="entry name" value="SGNH hydrolase"/>
    <property type="match status" value="1"/>
</dbReference>